<dbReference type="Proteomes" id="UP000024332">
    <property type="component" value="Unassembled WGS sequence"/>
</dbReference>
<evidence type="ECO:0000256" key="4">
    <source>
        <dbReference type="ARBA" id="ARBA00022827"/>
    </source>
</evidence>
<reference evidence="9 10" key="1">
    <citation type="submission" date="2014-03" db="EMBL/GenBank/DDBJ databases">
        <title>Draft genome sequence of the novel thermoacidophilic archaea Acidianus copahuensis ALE1 strain, isolated from Copahue volcanic area in Neuquen Argentina.</title>
        <authorList>
            <person name="Urbieta M.S."/>
            <person name="Rascovan N."/>
            <person name="Castro C."/>
            <person name="Revale S."/>
            <person name="Giaveno M.A."/>
            <person name="Vazquez M.P."/>
            <person name="Donati E.R."/>
        </authorList>
    </citation>
    <scope>NUCLEOTIDE SEQUENCE [LARGE SCALE GENOMIC DNA]</scope>
    <source>
        <strain evidence="9 10">ALE1</strain>
    </source>
</reference>
<dbReference type="SUPFAM" id="SSF51905">
    <property type="entry name" value="FAD/NAD(P)-binding domain"/>
    <property type="match status" value="1"/>
</dbReference>
<dbReference type="OrthoDB" id="27922at2157"/>
<dbReference type="PRINTS" id="PR00411">
    <property type="entry name" value="PNDRDTASEI"/>
</dbReference>
<dbReference type="Gene3D" id="3.50.50.60">
    <property type="entry name" value="FAD/NAD(P)-binding domain"/>
    <property type="match status" value="2"/>
</dbReference>
<dbReference type="SUPFAM" id="SSF55424">
    <property type="entry name" value="FAD/NAD-linked reductases, dimerisation (C-terminal) domain"/>
    <property type="match status" value="1"/>
</dbReference>
<dbReference type="RefSeq" id="WP_048100482.1">
    <property type="nucleotide sequence ID" value="NZ_JFZT01000057.1"/>
</dbReference>
<dbReference type="InterPro" id="IPR023753">
    <property type="entry name" value="FAD/NAD-binding_dom"/>
</dbReference>
<evidence type="ECO:0000256" key="3">
    <source>
        <dbReference type="ARBA" id="ARBA00022630"/>
    </source>
</evidence>
<dbReference type="AlphaFoldDB" id="A0A031LIX5"/>
<keyword evidence="10" id="KW-1185">Reference proteome</keyword>
<evidence type="ECO:0000313" key="10">
    <source>
        <dbReference type="Proteomes" id="UP000024332"/>
    </source>
</evidence>
<gene>
    <name evidence="9" type="ORF">CM19_11585</name>
</gene>
<dbReference type="STRING" id="1160895.CM19_11585"/>
<protein>
    <submittedName>
        <fullName evidence="9">CoA-disulfide reductase</fullName>
    </submittedName>
</protein>
<evidence type="ECO:0000259" key="7">
    <source>
        <dbReference type="Pfam" id="PF02852"/>
    </source>
</evidence>
<keyword evidence="4" id="KW-0274">FAD</keyword>
<dbReference type="EMBL" id="JFZT01000057">
    <property type="protein sequence ID" value="EZQ02097.1"/>
    <property type="molecule type" value="Genomic_DNA"/>
</dbReference>
<dbReference type="Pfam" id="PF07992">
    <property type="entry name" value="Pyr_redox_2"/>
    <property type="match status" value="1"/>
</dbReference>
<dbReference type="InterPro" id="IPR016156">
    <property type="entry name" value="FAD/NAD-linked_Rdtase_dimer_sf"/>
</dbReference>
<proteinExistence type="inferred from homology"/>
<evidence type="ECO:0000256" key="1">
    <source>
        <dbReference type="ARBA" id="ARBA00001974"/>
    </source>
</evidence>
<comment type="caution">
    <text evidence="9">The sequence shown here is derived from an EMBL/GenBank/DDBJ whole genome shotgun (WGS) entry which is preliminary data.</text>
</comment>
<evidence type="ECO:0000259" key="8">
    <source>
        <dbReference type="Pfam" id="PF07992"/>
    </source>
</evidence>
<name>A0A031LIX5_9CREN</name>
<keyword evidence="6" id="KW-0676">Redox-active center</keyword>
<organism evidence="9 10">
    <name type="scientific">Candidatus Acidianus copahuensis</name>
    <dbReference type="NCBI Taxonomy" id="1160895"/>
    <lineage>
        <taxon>Archaea</taxon>
        <taxon>Thermoproteota</taxon>
        <taxon>Thermoprotei</taxon>
        <taxon>Sulfolobales</taxon>
        <taxon>Sulfolobaceae</taxon>
        <taxon>Acidianus</taxon>
    </lineage>
</organism>
<dbReference type="PANTHER" id="PTHR43429:SF1">
    <property type="entry name" value="NAD(P)H SULFUR OXIDOREDUCTASE (COA-DEPENDENT)"/>
    <property type="match status" value="1"/>
</dbReference>
<comment type="similarity">
    <text evidence="2">Belongs to the class-III pyridine nucleotide-disulfide oxidoreductase family.</text>
</comment>
<comment type="cofactor">
    <cofactor evidence="1">
        <name>FAD</name>
        <dbReference type="ChEBI" id="CHEBI:57692"/>
    </cofactor>
</comment>
<dbReference type="PRINTS" id="PR00368">
    <property type="entry name" value="FADPNR"/>
</dbReference>
<keyword evidence="5" id="KW-0560">Oxidoreductase</keyword>
<accession>A0A031LIX5</accession>
<sequence length="437" mass="48575">MMKVLVLGGGAAGMSSSSRVRKLRPNAEIVVYEETNMVSHAPCGVPYYVEGLFNNEELFMTYTPEFFREKRKIDVRTGYSVEEIDLNSRVVKVRKNAEKKSEEYDYLIIALGAKPKKVRQSGSRIFYAHHPAQAKSLRDDLWALNKIAIIGGGILGVEMAEALHAVGKKVTLIQRSSYVLNKMLDSDMAHVVTDVMSKEIDLRLNERVESIEEEGKVIVTDKGKLEVDGVVVTIGVEPNISLLKDQLKIGKTGAIWVDETMKTNKENVYAAGDNTETRNIVTGKPTWMPFAPVANKMGFVAGSNIGGKRMEFPGTVGTMITKYDRLFIGKVGLNESEAKEAGLKPYSSMIKSKTRARYYPEPKDIYVKLIADEDTSTIIGGQIIGEEEVLGRLDMLAAIVMKRFTIEESFFVEMGYLPAIATVWDPVIIAIRELMKA</sequence>
<dbReference type="InterPro" id="IPR004099">
    <property type="entry name" value="Pyr_nucl-diS_OxRdtase_dimer"/>
</dbReference>
<dbReference type="GO" id="GO:0016491">
    <property type="term" value="F:oxidoreductase activity"/>
    <property type="evidence" value="ECO:0007669"/>
    <property type="project" value="UniProtKB-KW"/>
</dbReference>
<evidence type="ECO:0000256" key="5">
    <source>
        <dbReference type="ARBA" id="ARBA00023002"/>
    </source>
</evidence>
<feature type="domain" description="FAD/NAD(P)-binding" evidence="8">
    <location>
        <begin position="2"/>
        <end position="297"/>
    </location>
</feature>
<dbReference type="Pfam" id="PF02852">
    <property type="entry name" value="Pyr_redox_dim"/>
    <property type="match status" value="1"/>
</dbReference>
<dbReference type="PANTHER" id="PTHR43429">
    <property type="entry name" value="PYRIDINE NUCLEOTIDE-DISULFIDE OXIDOREDUCTASE DOMAIN-CONTAINING"/>
    <property type="match status" value="1"/>
</dbReference>
<feature type="domain" description="Pyridine nucleotide-disulphide oxidoreductase dimerisation" evidence="7">
    <location>
        <begin position="321"/>
        <end position="421"/>
    </location>
</feature>
<keyword evidence="3" id="KW-0285">Flavoprotein</keyword>
<dbReference type="InterPro" id="IPR036188">
    <property type="entry name" value="FAD/NAD-bd_sf"/>
</dbReference>
<dbReference type="InterPro" id="IPR050260">
    <property type="entry name" value="FAD-bd_OxRdtase"/>
</dbReference>
<evidence type="ECO:0000256" key="6">
    <source>
        <dbReference type="ARBA" id="ARBA00023284"/>
    </source>
</evidence>
<evidence type="ECO:0000256" key="2">
    <source>
        <dbReference type="ARBA" id="ARBA00009130"/>
    </source>
</evidence>
<evidence type="ECO:0000313" key="9">
    <source>
        <dbReference type="EMBL" id="EZQ02097.1"/>
    </source>
</evidence>